<name>A0A0J8U4D0_9MYCO</name>
<comment type="caution">
    <text evidence="1">The sequence shown here is derived from an EMBL/GenBank/DDBJ whole genome shotgun (WGS) entry which is preliminary data.</text>
</comment>
<organism evidence="1 2">
    <name type="scientific">Mycolicibacterium conceptionense</name>
    <dbReference type="NCBI Taxonomy" id="451644"/>
    <lineage>
        <taxon>Bacteria</taxon>
        <taxon>Bacillati</taxon>
        <taxon>Actinomycetota</taxon>
        <taxon>Actinomycetes</taxon>
        <taxon>Mycobacteriales</taxon>
        <taxon>Mycobacteriaceae</taxon>
        <taxon>Mycolicibacterium</taxon>
    </lineage>
</organism>
<dbReference type="Proteomes" id="UP000037594">
    <property type="component" value="Unassembled WGS sequence"/>
</dbReference>
<sequence>MTGFTFALNERDQTPEWTSDLYLVQVVDDGGVAAFANPNEEFDDYEEIDLDTVTDPALLEMIAAARKYIAEGGKY</sequence>
<evidence type="ECO:0000313" key="1">
    <source>
        <dbReference type="EMBL" id="KMV15942.1"/>
    </source>
</evidence>
<dbReference type="EMBL" id="LFOD01000025">
    <property type="protein sequence ID" value="KMV15942.1"/>
    <property type="molecule type" value="Genomic_DNA"/>
</dbReference>
<evidence type="ECO:0000313" key="2">
    <source>
        <dbReference type="Proteomes" id="UP000037594"/>
    </source>
</evidence>
<dbReference type="PATRIC" id="fig|451644.5.peg.4726"/>
<dbReference type="OrthoDB" id="9925958at2"/>
<protein>
    <submittedName>
        <fullName evidence="1">Uncharacterized protein</fullName>
    </submittedName>
</protein>
<reference evidence="1 2" key="1">
    <citation type="submission" date="2015-06" db="EMBL/GenBank/DDBJ databases">
        <title>Genome sequence of Mycobacterium conceptionense strain MLE.</title>
        <authorList>
            <person name="Greninger A.L."/>
            <person name="Cunningham G."/>
            <person name="Chiu C.Y."/>
            <person name="Miller S."/>
        </authorList>
    </citation>
    <scope>NUCLEOTIDE SEQUENCE [LARGE SCALE GENOMIC DNA]</scope>
    <source>
        <strain evidence="1 2">MLE</strain>
    </source>
</reference>
<dbReference type="AlphaFoldDB" id="A0A0J8U4D0"/>
<accession>A0A0J8U4D0</accession>
<dbReference type="RefSeq" id="WP_048896202.1">
    <property type="nucleotide sequence ID" value="NZ_LFOD01000025.1"/>
</dbReference>
<proteinExistence type="predicted"/>
<gene>
    <name evidence="1" type="ORF">ACT17_22885</name>
</gene>